<dbReference type="EMBL" id="MFDT01000009">
    <property type="protein sequence ID" value="OGE65010.1"/>
    <property type="molecule type" value="Genomic_DNA"/>
</dbReference>
<comment type="caution">
    <text evidence="1">The sequence shown here is derived from an EMBL/GenBank/DDBJ whole genome shotgun (WGS) entry which is preliminary data.</text>
</comment>
<reference evidence="1 2" key="1">
    <citation type="journal article" date="2016" name="Nat. Commun.">
        <title>Thousands of microbial genomes shed light on interconnected biogeochemical processes in an aquifer system.</title>
        <authorList>
            <person name="Anantharaman K."/>
            <person name="Brown C.T."/>
            <person name="Hug L.A."/>
            <person name="Sharon I."/>
            <person name="Castelle C.J."/>
            <person name="Probst A.J."/>
            <person name="Thomas B.C."/>
            <person name="Singh A."/>
            <person name="Wilkins M.J."/>
            <person name="Karaoz U."/>
            <person name="Brodie E.L."/>
            <person name="Williams K.H."/>
            <person name="Hubbard S.S."/>
            <person name="Banfield J.F."/>
        </authorList>
    </citation>
    <scope>NUCLEOTIDE SEQUENCE [LARGE SCALE GENOMIC DNA]</scope>
</reference>
<dbReference type="PANTHER" id="PTHR34822">
    <property type="entry name" value="GRPB DOMAIN PROTEIN (AFU_ORTHOLOGUE AFUA_1G01530)"/>
    <property type="match status" value="1"/>
</dbReference>
<dbReference type="InterPro" id="IPR007344">
    <property type="entry name" value="GrpB/CoaE"/>
</dbReference>
<name>A0A1F5MIA4_9BACT</name>
<evidence type="ECO:0008006" key="3">
    <source>
        <dbReference type="Google" id="ProtNLM"/>
    </source>
</evidence>
<proteinExistence type="predicted"/>
<dbReference type="InterPro" id="IPR043519">
    <property type="entry name" value="NT_sf"/>
</dbReference>
<protein>
    <recommendedName>
        <fullName evidence="3">GrpB family protein</fullName>
    </recommendedName>
</protein>
<accession>A0A1F5MIA4</accession>
<gene>
    <name evidence="1" type="ORF">A3I48_02125</name>
</gene>
<sequence>MNKYIFKQYDPIFPKLFKKEQQRLKQILGHKYPVEHIGSTAVPYLDGKGIIDMMISVPRKLMNQVSQLLQKQAGYEFSESGGDKERLFHYQDLPDTEESIRRYHVHVTFFESESRKRAIAFRDYLIKHPEDLKRYAQIKQKAAIEASEDRETYLAIKQPVIDEIIKKAYTEYSPK</sequence>
<evidence type="ECO:0000313" key="2">
    <source>
        <dbReference type="Proteomes" id="UP000178859"/>
    </source>
</evidence>
<dbReference type="AlphaFoldDB" id="A0A1F5MIA4"/>
<evidence type="ECO:0000313" key="1">
    <source>
        <dbReference type="EMBL" id="OGE65010.1"/>
    </source>
</evidence>
<dbReference type="SUPFAM" id="SSF81301">
    <property type="entry name" value="Nucleotidyltransferase"/>
    <property type="match status" value="1"/>
</dbReference>
<dbReference type="PANTHER" id="PTHR34822:SF1">
    <property type="entry name" value="GRPB FAMILY PROTEIN"/>
    <property type="match status" value="1"/>
</dbReference>
<dbReference type="Pfam" id="PF04229">
    <property type="entry name" value="GrpB"/>
    <property type="match status" value="1"/>
</dbReference>
<dbReference type="Proteomes" id="UP000178859">
    <property type="component" value="Unassembled WGS sequence"/>
</dbReference>
<dbReference type="Gene3D" id="3.30.460.10">
    <property type="entry name" value="Beta Polymerase, domain 2"/>
    <property type="match status" value="1"/>
</dbReference>
<organism evidence="1 2">
    <name type="scientific">Candidatus Daviesbacteria bacterium RIFCSPLOWO2_02_FULL_36_7</name>
    <dbReference type="NCBI Taxonomy" id="1797792"/>
    <lineage>
        <taxon>Bacteria</taxon>
        <taxon>Candidatus Daviesiibacteriota</taxon>
    </lineage>
</organism>